<organism evidence="3 4">
    <name type="scientific">Mycetocola zhujimingii</name>
    <dbReference type="NCBI Taxonomy" id="2079792"/>
    <lineage>
        <taxon>Bacteria</taxon>
        <taxon>Bacillati</taxon>
        <taxon>Actinomycetota</taxon>
        <taxon>Actinomycetes</taxon>
        <taxon>Micrococcales</taxon>
        <taxon>Microbacteriaceae</taxon>
        <taxon>Mycetocola</taxon>
    </lineage>
</organism>
<dbReference type="Proteomes" id="UP000244962">
    <property type="component" value="Unassembled WGS sequence"/>
</dbReference>
<sequence>MRRTYGCGDPTGFPGCRSPAGTLGRAGTLPPNCFDGKEREISRVRLRQGRHFVITWGISDTFGGMTGAFLHRSRAFVRLGGIDVDVLTFDARPDYPEVERRLRQGGRLIDGMSLVNLWDWMRDHPSPGQFARTKASASENLTAAFDPLDRGGQYFAGTRNGMIMSLTRYADDGVTELQVDHYRPDGTLAVSDRRDVRQRGTVGGRSIVLCDTSGAPVRAWDRAWALYRWWLDQMRGSGPATMIVDSKTSARFMVGYVRPQLLVMHVVHASHLAGSDETTVRASRAAVFDDPRSFDALVFLTERQRTEAEPLLGDQVHTAVIPNGRAVPRASAAPKDRPVTSGIMLSALEKRKRVEHSVRAIAGARAAGAPATLDIYGEGPERQRVEAAIAKAGGGITLRGYDPDASTHLSESSFLLLSSRSEGFPLVLVEAMAAGCLPIAYDIAYGPADIIRDGVNGFLVPPGDIPALSAAIERLVALPAARVHAMRRHAVQTASHYSDEAVTKRWASELDRAAKRRGFRPAAPVDALVFRLRRGIARRWRNWRGTRSAQPATTQRRR</sequence>
<dbReference type="SUPFAM" id="SSF53756">
    <property type="entry name" value="UDP-Glycosyltransferase/glycogen phosphorylase"/>
    <property type="match status" value="1"/>
</dbReference>
<protein>
    <recommendedName>
        <fullName evidence="2">Glycosyl transferase family 1 domain-containing protein</fullName>
    </recommendedName>
</protein>
<reference evidence="4" key="1">
    <citation type="submission" date="2018-04" db="EMBL/GenBank/DDBJ databases">
        <authorList>
            <person name="Liu S."/>
            <person name="Wang Z."/>
            <person name="Li J."/>
        </authorList>
    </citation>
    <scope>NUCLEOTIDE SEQUENCE [LARGE SCALE GENOMIC DNA]</scope>
    <source>
        <strain evidence="4">622</strain>
    </source>
</reference>
<evidence type="ECO:0000256" key="1">
    <source>
        <dbReference type="ARBA" id="ARBA00022679"/>
    </source>
</evidence>
<evidence type="ECO:0000259" key="2">
    <source>
        <dbReference type="Pfam" id="PF00534"/>
    </source>
</evidence>
<dbReference type="InterPro" id="IPR001296">
    <property type="entry name" value="Glyco_trans_1"/>
</dbReference>
<dbReference type="AlphaFoldDB" id="A0A2U1TEW2"/>
<proteinExistence type="predicted"/>
<keyword evidence="4" id="KW-1185">Reference proteome</keyword>
<evidence type="ECO:0000313" key="3">
    <source>
        <dbReference type="EMBL" id="PWC07419.1"/>
    </source>
</evidence>
<dbReference type="Pfam" id="PF00534">
    <property type="entry name" value="Glycos_transf_1"/>
    <property type="match status" value="1"/>
</dbReference>
<dbReference type="Gene3D" id="3.40.50.2000">
    <property type="entry name" value="Glycogen Phosphorylase B"/>
    <property type="match status" value="3"/>
</dbReference>
<dbReference type="EMBL" id="QEFB01000005">
    <property type="protein sequence ID" value="PWC07419.1"/>
    <property type="molecule type" value="Genomic_DNA"/>
</dbReference>
<accession>A0A2U1TEW2</accession>
<dbReference type="PANTHER" id="PTHR12526">
    <property type="entry name" value="GLYCOSYLTRANSFERASE"/>
    <property type="match status" value="1"/>
</dbReference>
<dbReference type="GO" id="GO:0016757">
    <property type="term" value="F:glycosyltransferase activity"/>
    <property type="evidence" value="ECO:0007669"/>
    <property type="project" value="InterPro"/>
</dbReference>
<evidence type="ECO:0000313" key="4">
    <source>
        <dbReference type="Proteomes" id="UP000244962"/>
    </source>
</evidence>
<keyword evidence="1" id="KW-0808">Transferase</keyword>
<comment type="caution">
    <text evidence="3">The sequence shown here is derived from an EMBL/GenBank/DDBJ whole genome shotgun (WGS) entry which is preliminary data.</text>
</comment>
<feature type="domain" description="Glycosyl transferase family 1" evidence="2">
    <location>
        <begin position="343"/>
        <end position="482"/>
    </location>
</feature>
<gene>
    <name evidence="3" type="ORF">DF223_07340</name>
</gene>
<name>A0A2U1TEW2_9MICO</name>